<dbReference type="RefSeq" id="WP_038613670.1">
    <property type="nucleotide sequence ID" value="NZ_CP009048.1"/>
</dbReference>
<evidence type="ECO:0000313" key="1">
    <source>
        <dbReference type="EMBL" id="AIL63085.1"/>
    </source>
</evidence>
<dbReference type="eggNOG" id="COG0251">
    <property type="taxonomic scope" value="Bacteria"/>
</dbReference>
<dbReference type="KEGG" id="palk:PSAKL28_39350"/>
<gene>
    <name evidence="1" type="ORF">PSAKL28_39350</name>
</gene>
<dbReference type="OrthoDB" id="9808943at2"/>
<dbReference type="InterPro" id="IPR006175">
    <property type="entry name" value="YjgF/YER057c/UK114"/>
</dbReference>
<dbReference type="PANTHER" id="PTHR43857:SF1">
    <property type="entry name" value="YJGH FAMILY PROTEIN"/>
    <property type="match status" value="1"/>
</dbReference>
<dbReference type="InterPro" id="IPR035959">
    <property type="entry name" value="RutC-like_sf"/>
</dbReference>
<dbReference type="Pfam" id="PF01042">
    <property type="entry name" value="Ribonuc_L-PSP"/>
    <property type="match status" value="1"/>
</dbReference>
<name>A0A077FF22_9PSED</name>
<proteinExistence type="predicted"/>
<dbReference type="SUPFAM" id="SSF55298">
    <property type="entry name" value="YjgF-like"/>
    <property type="match status" value="1"/>
</dbReference>
<dbReference type="AlphaFoldDB" id="A0A077FF22"/>
<dbReference type="PANTHER" id="PTHR43857">
    <property type="entry name" value="BLR7761 PROTEIN"/>
    <property type="match status" value="1"/>
</dbReference>
<evidence type="ECO:0000313" key="2">
    <source>
        <dbReference type="Proteomes" id="UP000028931"/>
    </source>
</evidence>
<sequence length="145" mass="15651">MSQAVQRIQAQALGELATASWSNALLLGNELVMSGMTGHPATRQAAEAGAPLDAYAQTLLVLNKVRALVEAAGGHIGNIYRLTVYLTRIADKDEVGRARRDFFACFTCYPTSTLVEVSALVFPELVVEIEASARLDIDMRTAPTR</sequence>
<dbReference type="Gene3D" id="3.30.1330.40">
    <property type="entry name" value="RutC-like"/>
    <property type="match status" value="1"/>
</dbReference>
<protein>
    <submittedName>
        <fullName evidence="1">Endoribonuclease L-PSP</fullName>
    </submittedName>
</protein>
<organism evidence="1 2">
    <name type="scientific">Pseudomonas alkylphenolica</name>
    <dbReference type="NCBI Taxonomy" id="237609"/>
    <lineage>
        <taxon>Bacteria</taxon>
        <taxon>Pseudomonadati</taxon>
        <taxon>Pseudomonadota</taxon>
        <taxon>Gammaproteobacteria</taxon>
        <taxon>Pseudomonadales</taxon>
        <taxon>Pseudomonadaceae</taxon>
        <taxon>Pseudomonas</taxon>
    </lineage>
</organism>
<dbReference type="Proteomes" id="UP000028931">
    <property type="component" value="Chromosome"/>
</dbReference>
<dbReference type="HOGENOM" id="CLU_100715_5_0_6"/>
<accession>A0A077FF22</accession>
<reference evidence="1 2" key="1">
    <citation type="submission" date="2014-07" db="EMBL/GenBank/DDBJ databases">
        <authorList>
            <person name="Lee K."/>
            <person name="Lim J.Y."/>
            <person name="Hwang I."/>
        </authorList>
    </citation>
    <scope>NUCLEOTIDE SEQUENCE [LARGE SCALE GENOMIC DNA]</scope>
    <source>
        <strain evidence="1 2">KL28</strain>
    </source>
</reference>
<dbReference type="EMBL" id="CP009048">
    <property type="protein sequence ID" value="AIL63085.1"/>
    <property type="molecule type" value="Genomic_DNA"/>
</dbReference>